<dbReference type="InterPro" id="IPR051222">
    <property type="entry name" value="PPR/CCM1_RNA-binding"/>
</dbReference>
<accession>A0AAN9XL79</accession>
<feature type="region of interest" description="Disordered" evidence="3">
    <location>
        <begin position="1"/>
        <end position="20"/>
    </location>
</feature>
<dbReference type="InterPro" id="IPR011990">
    <property type="entry name" value="TPR-like_helical_dom_sf"/>
</dbReference>
<evidence type="ECO:0000313" key="5">
    <source>
        <dbReference type="EMBL" id="KAK7396266.1"/>
    </source>
</evidence>
<organism evidence="5 6">
    <name type="scientific">Psophocarpus tetragonolobus</name>
    <name type="common">Winged bean</name>
    <name type="synonym">Dolichos tetragonolobus</name>
    <dbReference type="NCBI Taxonomy" id="3891"/>
    <lineage>
        <taxon>Eukaryota</taxon>
        <taxon>Viridiplantae</taxon>
        <taxon>Streptophyta</taxon>
        <taxon>Embryophyta</taxon>
        <taxon>Tracheophyta</taxon>
        <taxon>Spermatophyta</taxon>
        <taxon>Magnoliopsida</taxon>
        <taxon>eudicotyledons</taxon>
        <taxon>Gunneridae</taxon>
        <taxon>Pentapetalae</taxon>
        <taxon>rosids</taxon>
        <taxon>fabids</taxon>
        <taxon>Fabales</taxon>
        <taxon>Fabaceae</taxon>
        <taxon>Papilionoideae</taxon>
        <taxon>50 kb inversion clade</taxon>
        <taxon>NPAAA clade</taxon>
        <taxon>indigoferoid/millettioid clade</taxon>
        <taxon>Phaseoleae</taxon>
        <taxon>Psophocarpus</taxon>
    </lineage>
</organism>
<dbReference type="Gene3D" id="1.25.40.10">
    <property type="entry name" value="Tetratricopeptide repeat domain"/>
    <property type="match status" value="2"/>
</dbReference>
<evidence type="ECO:0008006" key="7">
    <source>
        <dbReference type="Google" id="ProtNLM"/>
    </source>
</evidence>
<reference evidence="5 6" key="1">
    <citation type="submission" date="2024-01" db="EMBL/GenBank/DDBJ databases">
        <title>The genomes of 5 underutilized Papilionoideae crops provide insights into root nodulation and disease resistanc.</title>
        <authorList>
            <person name="Jiang F."/>
        </authorList>
    </citation>
    <scope>NUCLEOTIDE SEQUENCE [LARGE SCALE GENOMIC DNA]</scope>
    <source>
        <strain evidence="5">DUOXIRENSHENG_FW03</strain>
        <tissue evidence="5">Leaves</tissue>
    </source>
</reference>
<gene>
    <name evidence="5" type="ORF">VNO78_17144</name>
</gene>
<feature type="repeat" description="PPR" evidence="2">
    <location>
        <begin position="220"/>
        <end position="254"/>
    </location>
</feature>
<dbReference type="Pfam" id="PF01535">
    <property type="entry name" value="PPR"/>
    <property type="match status" value="2"/>
</dbReference>
<dbReference type="Pfam" id="PF13041">
    <property type="entry name" value="PPR_2"/>
    <property type="match status" value="2"/>
</dbReference>
<feature type="compositionally biased region" description="Pro residues" evidence="3">
    <location>
        <begin position="1"/>
        <end position="11"/>
    </location>
</feature>
<feature type="repeat" description="PPR" evidence="2">
    <location>
        <begin position="325"/>
        <end position="359"/>
    </location>
</feature>
<evidence type="ECO:0000256" key="3">
    <source>
        <dbReference type="SAM" id="MobiDB-lite"/>
    </source>
</evidence>
<dbReference type="NCBIfam" id="TIGR00756">
    <property type="entry name" value="PPR"/>
    <property type="match status" value="5"/>
</dbReference>
<sequence>MAPALSSPPPTFAVSIPDDHRKEEETKCAYLVNDNDGDRGYDGRGVSGESCADPDGVDRVCKVIHELFALDRNMEAVLDESGVQLSHDLVWRCCKGSRILGSWLFGSFVGPGRGLDLIMIPELMMCILGRTRQFETMVALLEEMGEKGLLTMETFSIAIKAFAEAKQRKKAVGIFDLMKKHEFKVGVDVINFSLDSLGTAKLGKEGQAVFQKLKDRFTPNLRTYTILLSGWCRIRNLLEAGRAWNEMVDRGFKPDIVSHNVMLEGLLKCKKKSDAIKLFEIMKAKGPSPNFWSYTTTIQDFCKQKMMGEAIEYFEEMVDSGSQPDAALYTCLIARFGRQKKMDMVYNLRKEMRKRGCPPDGRTYNALIKLMDRSGEACKYLEEMLEKRMKAPQLDYNKFASDICKTVMLKMARKESLQRLPRRLHDDLIELQVAKDNFGLWFMDVIAAQFIIIVVPSHLENFYDCAFLILMIALKHTYLVILSFGLQKHNNNFGKIIAGVTGDGCTEEFQLECNYPASPEAPFGKWVVLMCPPTCDKTRAIPSSEPGGSKLVNWTKLDQDLFTRCNSEKNVNATMMVLRVDFVKCLCNLHALISALYIAIVVVDFVSYRGDNITIYRITDGLYGAEILHEFEIETYNFGCPHRTLNGNEADFFFVPVLDSCLITRGNDAPYLSMKDYNDVFTTLIQVLHYKFHNVPWRRQQVGISKKFGLPNQCPVSSNEELDYREDYLEEIMARSVEFVMLWRLIRSFLWHTIRWDCLISNVILASQGFSGFDSSEFLQFNMY</sequence>
<feature type="repeat" description="PPR" evidence="2">
    <location>
        <begin position="290"/>
        <end position="324"/>
    </location>
</feature>
<evidence type="ECO:0000256" key="2">
    <source>
        <dbReference type="PROSITE-ProRule" id="PRU00708"/>
    </source>
</evidence>
<proteinExistence type="predicted"/>
<keyword evidence="4" id="KW-0472">Membrane</keyword>
<feature type="transmembrane region" description="Helical" evidence="4">
    <location>
        <begin position="465"/>
        <end position="486"/>
    </location>
</feature>
<comment type="caution">
    <text evidence="5">The sequence shown here is derived from an EMBL/GenBank/DDBJ whole genome shotgun (WGS) entry which is preliminary data.</text>
</comment>
<keyword evidence="6" id="KW-1185">Reference proteome</keyword>
<feature type="transmembrane region" description="Helical" evidence="4">
    <location>
        <begin position="585"/>
        <end position="608"/>
    </location>
</feature>
<keyword evidence="4" id="KW-1133">Transmembrane helix</keyword>
<protein>
    <recommendedName>
        <fullName evidence="7">Pentatricopeptide repeat-containing protein</fullName>
    </recommendedName>
</protein>
<name>A0AAN9XL79_PSOTE</name>
<keyword evidence="4" id="KW-0812">Transmembrane</keyword>
<dbReference type="AlphaFoldDB" id="A0AAN9XL79"/>
<dbReference type="PANTHER" id="PTHR47942">
    <property type="entry name" value="TETRATRICOPEPTIDE REPEAT (TPR)-LIKE SUPERFAMILY PROTEIN-RELATED"/>
    <property type="match status" value="1"/>
</dbReference>
<dbReference type="EMBL" id="JAYMYS010000004">
    <property type="protein sequence ID" value="KAK7396266.1"/>
    <property type="molecule type" value="Genomic_DNA"/>
</dbReference>
<evidence type="ECO:0000256" key="1">
    <source>
        <dbReference type="ARBA" id="ARBA00022737"/>
    </source>
</evidence>
<evidence type="ECO:0000256" key="4">
    <source>
        <dbReference type="SAM" id="Phobius"/>
    </source>
</evidence>
<evidence type="ECO:0000313" key="6">
    <source>
        <dbReference type="Proteomes" id="UP001386955"/>
    </source>
</evidence>
<feature type="repeat" description="PPR" evidence="2">
    <location>
        <begin position="255"/>
        <end position="289"/>
    </location>
</feature>
<dbReference type="PANTHER" id="PTHR47942:SF48">
    <property type="entry name" value="OS05G0355200 PROTEIN"/>
    <property type="match status" value="1"/>
</dbReference>
<dbReference type="PROSITE" id="PS51375">
    <property type="entry name" value="PPR"/>
    <property type="match status" value="4"/>
</dbReference>
<dbReference type="InterPro" id="IPR002885">
    <property type="entry name" value="PPR_rpt"/>
</dbReference>
<keyword evidence="1" id="KW-0677">Repeat</keyword>
<dbReference type="Proteomes" id="UP001386955">
    <property type="component" value="Unassembled WGS sequence"/>
</dbReference>